<dbReference type="FunFam" id="1.20.120.2010:FF:000001">
    <property type="entry name" value="NGFI-A-binding protein 1 isoform X1"/>
    <property type="match status" value="1"/>
</dbReference>
<feature type="region of interest" description="Disordered" evidence="8">
    <location>
        <begin position="147"/>
        <end position="170"/>
    </location>
</feature>
<proteinExistence type="inferred from homology"/>
<evidence type="ECO:0000313" key="12">
    <source>
        <dbReference type="Proteomes" id="UP001634394"/>
    </source>
</evidence>
<dbReference type="InterPro" id="IPR038398">
    <property type="entry name" value="NCD2_sf"/>
</dbReference>
<dbReference type="InterPro" id="IPR006988">
    <property type="entry name" value="Nab_N"/>
</dbReference>
<feature type="region of interest" description="Disordered" evidence="8">
    <location>
        <begin position="428"/>
        <end position="461"/>
    </location>
</feature>
<feature type="compositionally biased region" description="Low complexity" evidence="8">
    <location>
        <begin position="435"/>
        <end position="448"/>
    </location>
</feature>
<dbReference type="Pfam" id="PF04905">
    <property type="entry name" value="NCD2"/>
    <property type="match status" value="1"/>
</dbReference>
<dbReference type="Gene3D" id="1.10.150.50">
    <property type="entry name" value="Transcription Factor, Ets-1"/>
    <property type="match status" value="1"/>
</dbReference>
<evidence type="ECO:0000256" key="8">
    <source>
        <dbReference type="SAM" id="MobiDB-lite"/>
    </source>
</evidence>
<dbReference type="EMBL" id="JBJQND010000018">
    <property type="protein sequence ID" value="KAL3837141.1"/>
    <property type="molecule type" value="Genomic_DNA"/>
</dbReference>
<comment type="caution">
    <text evidence="11">The sequence shown here is derived from an EMBL/GenBank/DDBJ whole genome shotgun (WGS) entry which is preliminary data.</text>
</comment>
<dbReference type="InterPro" id="IPR006989">
    <property type="entry name" value="NAB_co-repressor_dom"/>
</dbReference>
<feature type="compositionally biased region" description="Acidic residues" evidence="8">
    <location>
        <begin position="543"/>
        <end position="552"/>
    </location>
</feature>
<accession>A0ABD3TJB9</accession>
<feature type="coiled-coil region" evidence="7">
    <location>
        <begin position="352"/>
        <end position="386"/>
    </location>
</feature>
<keyword evidence="7" id="KW-0175">Coiled coil</keyword>
<evidence type="ECO:0000259" key="9">
    <source>
        <dbReference type="Pfam" id="PF04904"/>
    </source>
</evidence>
<keyword evidence="12" id="KW-1185">Reference proteome</keyword>
<name>A0ABD3TJB9_SINWO</name>
<gene>
    <name evidence="11" type="ORF">ACJMK2_022519</name>
</gene>
<evidence type="ECO:0000256" key="5">
    <source>
        <dbReference type="ARBA" id="ARBA00023163"/>
    </source>
</evidence>
<dbReference type="Gene3D" id="1.20.120.2010">
    <property type="entry name" value="NAB conserved domain 2"/>
    <property type="match status" value="1"/>
</dbReference>
<feature type="domain" description="Nab N-terminal" evidence="9">
    <location>
        <begin position="9"/>
        <end position="86"/>
    </location>
</feature>
<dbReference type="InterPro" id="IPR013761">
    <property type="entry name" value="SAM/pointed_sf"/>
</dbReference>
<keyword evidence="3" id="KW-0678">Repressor</keyword>
<evidence type="ECO:0000259" key="10">
    <source>
        <dbReference type="Pfam" id="PF04905"/>
    </source>
</evidence>
<evidence type="ECO:0000256" key="6">
    <source>
        <dbReference type="ARBA" id="ARBA00023242"/>
    </source>
</evidence>
<evidence type="ECO:0000256" key="7">
    <source>
        <dbReference type="SAM" id="Coils"/>
    </source>
</evidence>
<keyword evidence="5" id="KW-0804">Transcription</keyword>
<organism evidence="11 12">
    <name type="scientific">Sinanodonta woodiana</name>
    <name type="common">Chinese pond mussel</name>
    <name type="synonym">Anodonta woodiana</name>
    <dbReference type="NCBI Taxonomy" id="1069815"/>
    <lineage>
        <taxon>Eukaryota</taxon>
        <taxon>Metazoa</taxon>
        <taxon>Spiralia</taxon>
        <taxon>Lophotrochozoa</taxon>
        <taxon>Mollusca</taxon>
        <taxon>Bivalvia</taxon>
        <taxon>Autobranchia</taxon>
        <taxon>Heteroconchia</taxon>
        <taxon>Palaeoheterodonta</taxon>
        <taxon>Unionida</taxon>
        <taxon>Unionoidea</taxon>
        <taxon>Unionidae</taxon>
        <taxon>Unioninae</taxon>
        <taxon>Sinanodonta</taxon>
    </lineage>
</organism>
<dbReference type="AlphaFoldDB" id="A0ABD3TJB9"/>
<feature type="domain" description="NAB co-repressor" evidence="10">
    <location>
        <begin position="193"/>
        <end position="316"/>
    </location>
</feature>
<dbReference type="Proteomes" id="UP001634394">
    <property type="component" value="Unassembled WGS sequence"/>
</dbReference>
<evidence type="ECO:0000313" key="11">
    <source>
        <dbReference type="EMBL" id="KAL3837141.1"/>
    </source>
</evidence>
<keyword evidence="6" id="KW-0539">Nucleus</keyword>
<comment type="similarity">
    <text evidence="2">Belongs to the NAB family.</text>
</comment>
<sequence length="569" mass="63049">MGTQQPPQPQNASEWQLYHVLQRANLLQYFETFIAQGGDDVQQLCEAGEEEFLEIMALVGMASKPLHVRRLQKSLQEWVANPAAFQAPSSTMPTTVPGASINPVPPPVTMATHRQEQSNLGPVFPVQSASSNLHVISPWAPQISSLVKTRNSTSPSSLSAADNSSGSINSIPQLSQLEKEPSASSSPIPTPVLLETQINALAEAAARLAKTLPSFEAKKMNMKKPISREIQMVMQMTDDEPNRMEELRKYAAIYGRFDSKRKNERPMSLHEISVNEAAAQLCRHIPTLMTRREDLFPLARQVVRDSGYHYSKGHSRASEQLTLPSAKRPRLDLSPYHNGSDSQIGGMDSGLAEGLKDRLAAINKELSEILVRQEEIKQEIENAQKDQNSTLVQQLETAVEQITSKHLLLLNEQREILRKQSASMNFSMGDNSLNDSYDSNFQSGSSSGDDGDSRDGPDNDKLKLRLTTKALLNSASREKLVQESLFDEGLRIAQQYGMSDFAKELQQLQGTNPNPRGRRQVGLRKTNGTSLSHSKETKKSESADDYDSEDTDVVGNTVKQEVEQEVQES</sequence>
<evidence type="ECO:0000256" key="2">
    <source>
        <dbReference type="ARBA" id="ARBA00008864"/>
    </source>
</evidence>
<feature type="compositionally biased region" description="Basic and acidic residues" evidence="8">
    <location>
        <begin position="533"/>
        <end position="542"/>
    </location>
</feature>
<evidence type="ECO:0000256" key="3">
    <source>
        <dbReference type="ARBA" id="ARBA00022491"/>
    </source>
</evidence>
<reference evidence="11 12" key="1">
    <citation type="submission" date="2024-11" db="EMBL/GenBank/DDBJ databases">
        <title>Chromosome-level genome assembly of the freshwater bivalve Anodonta woodiana.</title>
        <authorList>
            <person name="Chen X."/>
        </authorList>
    </citation>
    <scope>NUCLEOTIDE SEQUENCE [LARGE SCALE GENOMIC DNA]</scope>
    <source>
        <strain evidence="11">MN2024</strain>
        <tissue evidence="11">Gills</tissue>
    </source>
</reference>
<feature type="compositionally biased region" description="Low complexity" evidence="8">
    <location>
        <begin position="152"/>
        <end position="167"/>
    </location>
</feature>
<feature type="compositionally biased region" description="Basic and acidic residues" evidence="8">
    <location>
        <begin position="451"/>
        <end position="461"/>
    </location>
</feature>
<evidence type="ECO:0000256" key="1">
    <source>
        <dbReference type="ARBA" id="ARBA00004123"/>
    </source>
</evidence>
<dbReference type="GO" id="GO:0005634">
    <property type="term" value="C:nucleus"/>
    <property type="evidence" value="ECO:0007669"/>
    <property type="project" value="UniProtKB-SubCell"/>
</dbReference>
<comment type="subcellular location">
    <subcellularLocation>
        <location evidence="1">Nucleus</location>
    </subcellularLocation>
</comment>
<feature type="region of interest" description="Disordered" evidence="8">
    <location>
        <begin position="508"/>
        <end position="569"/>
    </location>
</feature>
<dbReference type="InterPro" id="IPR039040">
    <property type="entry name" value="NAB_fam"/>
</dbReference>
<keyword evidence="4" id="KW-0805">Transcription regulation</keyword>
<protein>
    <submittedName>
        <fullName evidence="11">Uncharacterized protein</fullName>
    </submittedName>
</protein>
<dbReference type="Pfam" id="PF04904">
    <property type="entry name" value="SAM_NCD1"/>
    <property type="match status" value="1"/>
</dbReference>
<evidence type="ECO:0000256" key="4">
    <source>
        <dbReference type="ARBA" id="ARBA00023015"/>
    </source>
</evidence>
<dbReference type="PANTHER" id="PTHR12623:SF10">
    <property type="entry name" value="NGFI-A-BINDING PROTEIN HOMOLOG"/>
    <property type="match status" value="1"/>
</dbReference>
<dbReference type="PANTHER" id="PTHR12623">
    <property type="entry name" value="NGFI-A BINDING PROTEIN"/>
    <property type="match status" value="1"/>
</dbReference>